<evidence type="ECO:0000313" key="3">
    <source>
        <dbReference type="EMBL" id="RFU65449.1"/>
    </source>
</evidence>
<accession>A0A372LHA3</accession>
<keyword evidence="1" id="KW-1133">Transmembrane helix</keyword>
<gene>
    <name evidence="3" type="ORF">D0466_06040</name>
</gene>
<dbReference type="Gene3D" id="3.40.50.1110">
    <property type="entry name" value="SGNH hydrolase"/>
    <property type="match status" value="1"/>
</dbReference>
<keyword evidence="1" id="KW-0812">Transmembrane</keyword>
<evidence type="ECO:0000259" key="2">
    <source>
        <dbReference type="Pfam" id="PF13472"/>
    </source>
</evidence>
<organism evidence="3 4">
    <name type="scientific">Peribacillus glennii</name>
    <dbReference type="NCBI Taxonomy" id="2303991"/>
    <lineage>
        <taxon>Bacteria</taxon>
        <taxon>Bacillati</taxon>
        <taxon>Bacillota</taxon>
        <taxon>Bacilli</taxon>
        <taxon>Bacillales</taxon>
        <taxon>Bacillaceae</taxon>
        <taxon>Peribacillus</taxon>
    </lineage>
</organism>
<protein>
    <submittedName>
        <fullName evidence="3">GDSL family lipase</fullName>
    </submittedName>
</protein>
<dbReference type="PANTHER" id="PTHR30383:SF27">
    <property type="entry name" value="SPORE GERMINATION LIPASE LIPC"/>
    <property type="match status" value="1"/>
</dbReference>
<proteinExistence type="predicted"/>
<evidence type="ECO:0000256" key="1">
    <source>
        <dbReference type="SAM" id="Phobius"/>
    </source>
</evidence>
<dbReference type="PANTHER" id="PTHR30383">
    <property type="entry name" value="THIOESTERASE 1/PROTEASE 1/LYSOPHOSPHOLIPASE L1"/>
    <property type="match status" value="1"/>
</dbReference>
<keyword evidence="4" id="KW-1185">Reference proteome</keyword>
<dbReference type="SUPFAM" id="SSF52266">
    <property type="entry name" value="SGNH hydrolase"/>
    <property type="match status" value="1"/>
</dbReference>
<dbReference type="EMBL" id="QVTD01000003">
    <property type="protein sequence ID" value="RFU65449.1"/>
    <property type="molecule type" value="Genomic_DNA"/>
</dbReference>
<dbReference type="InterPro" id="IPR051532">
    <property type="entry name" value="Ester_Hydrolysis_Enzymes"/>
</dbReference>
<feature type="domain" description="SGNH hydrolase-type esterase" evidence="2">
    <location>
        <begin position="102"/>
        <end position="294"/>
    </location>
</feature>
<keyword evidence="1" id="KW-0472">Membrane</keyword>
<dbReference type="Proteomes" id="UP000262939">
    <property type="component" value="Unassembled WGS sequence"/>
</dbReference>
<sequence length="322" mass="36904">MLDAQDVSHIGVATGYGAVILCSRVMQDRKLYYFLSSKRKVRALKTKFICLFFCAIFLLAACSDLRMVHQDSNGLYKSRTSMEMKETVPVTFFPEPVRIVSIGDSLTQGVGDSTKKGGYLPYLRYRLEKEPEVTAANMINHGKRGNRTDQLLARLDGKEIREDIVNAECVIITIGGNDVIKIVRDHFSNLTMDRFEQAKVGYKERLIKIMDKIRSYNNGADIYLVGLYNPFSRWLTPFGELDTIMHDWDRTSREVVSNYPNAYFIEIGDIFNNAKEDLLFEEDFFHPNDRGYELIASRIYVTMESNRFGEDTLEANAKGDEQ</sequence>
<dbReference type="CDD" id="cd04506">
    <property type="entry name" value="SGNH_hydrolase_YpmR_like"/>
    <property type="match status" value="1"/>
</dbReference>
<feature type="transmembrane region" description="Helical" evidence="1">
    <location>
        <begin position="48"/>
        <end position="68"/>
    </location>
</feature>
<reference evidence="3 4" key="1">
    <citation type="submission" date="2018-08" db="EMBL/GenBank/DDBJ databases">
        <title>Bacillus chawlae sp. nov., Bacillus glennii sp. nov., and Bacillus saganii sp. nov. Isolated from the Vehicle Assembly Building at Kennedy Space Center where the Viking Spacecraft were Assembled.</title>
        <authorList>
            <person name="Seuylemezian A."/>
            <person name="Vaishampayan P."/>
        </authorList>
    </citation>
    <scope>NUCLEOTIDE SEQUENCE [LARGE SCALE GENOMIC DNA]</scope>
    <source>
        <strain evidence="3 4">V44-8</strain>
    </source>
</reference>
<dbReference type="InterPro" id="IPR013830">
    <property type="entry name" value="SGNH_hydro"/>
</dbReference>
<dbReference type="Pfam" id="PF13472">
    <property type="entry name" value="Lipase_GDSL_2"/>
    <property type="match status" value="1"/>
</dbReference>
<feature type="transmembrane region" description="Helical" evidence="1">
    <location>
        <begin position="6"/>
        <end position="27"/>
    </location>
</feature>
<dbReference type="InterPro" id="IPR036514">
    <property type="entry name" value="SGNH_hydro_sf"/>
</dbReference>
<dbReference type="GO" id="GO:0004622">
    <property type="term" value="F:phosphatidylcholine lysophospholipase activity"/>
    <property type="evidence" value="ECO:0007669"/>
    <property type="project" value="TreeGrafter"/>
</dbReference>
<evidence type="ECO:0000313" key="4">
    <source>
        <dbReference type="Proteomes" id="UP000262939"/>
    </source>
</evidence>
<comment type="caution">
    <text evidence="3">The sequence shown here is derived from an EMBL/GenBank/DDBJ whole genome shotgun (WGS) entry which is preliminary data.</text>
</comment>
<name>A0A372LHA3_9BACI</name>
<dbReference type="AlphaFoldDB" id="A0A372LHA3"/>